<keyword evidence="1" id="KW-0472">Membrane</keyword>
<dbReference type="AlphaFoldDB" id="M4RIK5"/>
<name>M4RIK5_9ALTE</name>
<keyword evidence="1" id="KW-0812">Transmembrane</keyword>
<evidence type="ECO:0000256" key="1">
    <source>
        <dbReference type="SAM" id="Phobius"/>
    </source>
</evidence>
<dbReference type="EMBL" id="CP003837">
    <property type="protein sequence ID" value="AGH43426.1"/>
    <property type="molecule type" value="Genomic_DNA"/>
</dbReference>
<reference evidence="2 3" key="1">
    <citation type="journal article" date="2013" name="Genome Announc.">
        <title>Complete Genome Sequence of Glaciecola psychrophila Strain 170T.</title>
        <authorList>
            <person name="Yin J."/>
            <person name="Chen J."/>
            <person name="Liu G."/>
            <person name="Yu Y."/>
            <person name="Song L."/>
            <person name="Wang X."/>
            <person name="Qu X."/>
        </authorList>
    </citation>
    <scope>NUCLEOTIDE SEQUENCE [LARGE SCALE GENOMIC DNA]</scope>
    <source>
        <strain evidence="2 3">170</strain>
    </source>
</reference>
<dbReference type="PATRIC" id="fig|1129794.4.peg.1305"/>
<organism evidence="2 3">
    <name type="scientific">Paraglaciecola psychrophila 170</name>
    <dbReference type="NCBI Taxonomy" id="1129794"/>
    <lineage>
        <taxon>Bacteria</taxon>
        <taxon>Pseudomonadati</taxon>
        <taxon>Pseudomonadota</taxon>
        <taxon>Gammaproteobacteria</taxon>
        <taxon>Alteromonadales</taxon>
        <taxon>Alteromonadaceae</taxon>
        <taxon>Paraglaciecola</taxon>
    </lineage>
</organism>
<gene>
    <name evidence="2" type="ORF">C427_1317</name>
</gene>
<dbReference type="KEGG" id="gps:C427_1317"/>
<dbReference type="eggNOG" id="COG2205">
    <property type="taxonomic scope" value="Bacteria"/>
</dbReference>
<keyword evidence="1" id="KW-1133">Transmembrane helix</keyword>
<dbReference type="STRING" id="1129794.C427_1317"/>
<accession>M4RIK5</accession>
<protein>
    <submittedName>
        <fullName evidence="2">Uncharacterized protein</fullName>
    </submittedName>
</protein>
<keyword evidence="3" id="KW-1185">Reference proteome</keyword>
<proteinExistence type="predicted"/>
<evidence type="ECO:0000313" key="3">
    <source>
        <dbReference type="Proteomes" id="UP000011864"/>
    </source>
</evidence>
<dbReference type="Proteomes" id="UP000011864">
    <property type="component" value="Chromosome"/>
</dbReference>
<evidence type="ECO:0000313" key="2">
    <source>
        <dbReference type="EMBL" id="AGH43426.1"/>
    </source>
</evidence>
<dbReference type="HOGENOM" id="CLU_1487691_0_0_6"/>
<feature type="transmembrane region" description="Helical" evidence="1">
    <location>
        <begin position="12"/>
        <end position="33"/>
    </location>
</feature>
<sequence>MAALRKYHMDIWSKALSIALFFVTMLLFMPLIYHFSMALQPTTKQAYDGQVTIQASDFSSRQTLALVGDWSFFWKQLLEPDQLQGSIKKSTFIKGRGGWQSSTYNQDYDAIGFATYHLDVALEKDANNLAIRIPKIESAYRLYIDTKFMASGGLVTDTEPAGTPGFNTAIVRIPDGLNTFL</sequence>